<name>A0A2J7QU80_9NEOP</name>
<keyword evidence="3" id="KW-1185">Reference proteome</keyword>
<keyword evidence="2" id="KW-0436">Ligase</keyword>
<protein>
    <submittedName>
        <fullName evidence="2">Tubulin--tyrosine ligase-like protein 12</fullName>
    </submittedName>
</protein>
<gene>
    <name evidence="2" type="primary">Ttll12</name>
    <name evidence="2" type="ORF">B7P43_G02838</name>
</gene>
<dbReference type="AlphaFoldDB" id="A0A2J7QU80"/>
<proteinExistence type="predicted"/>
<comment type="caution">
    <text evidence="2">The sequence shown here is derived from an EMBL/GenBank/DDBJ whole genome shotgun (WGS) entry which is preliminary data.</text>
</comment>
<dbReference type="PANTHER" id="PTHR46088">
    <property type="entry name" value="TUBULIN--TYROSINE LIGASE-LIKE PROTEIN 12"/>
    <property type="match status" value="1"/>
</dbReference>
<evidence type="ECO:0000313" key="3">
    <source>
        <dbReference type="Proteomes" id="UP000235965"/>
    </source>
</evidence>
<dbReference type="InterPro" id="IPR004344">
    <property type="entry name" value="TTL/TTLL_fam"/>
</dbReference>
<dbReference type="FunCoup" id="A0A2J7QU80">
    <property type="interactions" value="1627"/>
</dbReference>
<dbReference type="PANTHER" id="PTHR46088:SF1">
    <property type="entry name" value="TUBULIN--TYROSINE LIGASE-LIKE PROTEIN 12"/>
    <property type="match status" value="1"/>
</dbReference>
<accession>A0A2J7QU80</accession>
<evidence type="ECO:0000259" key="1">
    <source>
        <dbReference type="Pfam" id="PF25556"/>
    </source>
</evidence>
<dbReference type="Pfam" id="PF03133">
    <property type="entry name" value="TTL"/>
    <property type="match status" value="1"/>
</dbReference>
<dbReference type="EMBL" id="NEVH01011187">
    <property type="protein sequence ID" value="PNF32140.1"/>
    <property type="molecule type" value="Genomic_DNA"/>
</dbReference>
<dbReference type="InterPro" id="IPR057954">
    <property type="entry name" value="SET_TTL12"/>
</dbReference>
<dbReference type="InParanoid" id="A0A2J7QU80"/>
<reference evidence="2 3" key="1">
    <citation type="submission" date="2017-12" db="EMBL/GenBank/DDBJ databases">
        <title>Hemimetabolous genomes reveal molecular basis of termite eusociality.</title>
        <authorList>
            <person name="Harrison M.C."/>
            <person name="Jongepier E."/>
            <person name="Robertson H.M."/>
            <person name="Arning N."/>
            <person name="Bitard-Feildel T."/>
            <person name="Chao H."/>
            <person name="Childers C.P."/>
            <person name="Dinh H."/>
            <person name="Doddapaneni H."/>
            <person name="Dugan S."/>
            <person name="Gowin J."/>
            <person name="Greiner C."/>
            <person name="Han Y."/>
            <person name="Hu H."/>
            <person name="Hughes D.S.T."/>
            <person name="Huylmans A.-K."/>
            <person name="Kemena C."/>
            <person name="Kremer L.P.M."/>
            <person name="Lee S.L."/>
            <person name="Lopez-Ezquerra A."/>
            <person name="Mallet L."/>
            <person name="Monroy-Kuhn J.M."/>
            <person name="Moser A."/>
            <person name="Murali S.C."/>
            <person name="Muzny D.M."/>
            <person name="Otani S."/>
            <person name="Piulachs M.-D."/>
            <person name="Poelchau M."/>
            <person name="Qu J."/>
            <person name="Schaub F."/>
            <person name="Wada-Katsumata A."/>
            <person name="Worley K.C."/>
            <person name="Xie Q."/>
            <person name="Ylla G."/>
            <person name="Poulsen M."/>
            <person name="Gibbs R.A."/>
            <person name="Schal C."/>
            <person name="Richards S."/>
            <person name="Belles X."/>
            <person name="Korb J."/>
            <person name="Bornberg-Bauer E."/>
        </authorList>
    </citation>
    <scope>NUCLEOTIDE SEQUENCE [LARGE SCALE GENOMIC DNA]</scope>
    <source>
        <tissue evidence="2">Whole body</tissue>
    </source>
</reference>
<organism evidence="2 3">
    <name type="scientific">Cryptotermes secundus</name>
    <dbReference type="NCBI Taxonomy" id="105785"/>
    <lineage>
        <taxon>Eukaryota</taxon>
        <taxon>Metazoa</taxon>
        <taxon>Ecdysozoa</taxon>
        <taxon>Arthropoda</taxon>
        <taxon>Hexapoda</taxon>
        <taxon>Insecta</taxon>
        <taxon>Pterygota</taxon>
        <taxon>Neoptera</taxon>
        <taxon>Polyneoptera</taxon>
        <taxon>Dictyoptera</taxon>
        <taxon>Blattodea</taxon>
        <taxon>Blattoidea</taxon>
        <taxon>Termitoidae</taxon>
        <taxon>Kalotermitidae</taxon>
        <taxon>Cryptotermitinae</taxon>
        <taxon>Cryptotermes</taxon>
    </lineage>
</organism>
<dbReference type="GO" id="GO:0005737">
    <property type="term" value="C:cytoplasm"/>
    <property type="evidence" value="ECO:0007669"/>
    <property type="project" value="TreeGrafter"/>
</dbReference>
<sequence length="614" mass="72437">MESEKDGVTTFANFVAYHSTQLESAGVPTHLWETLYRKLNEQVFDAGNTFQILKSETDKPSWKVVVSFEESVDSKDPSHIYLIDHAWTYRVFEAKSHLRVIDGLLERMRDLMGIKDDSSGDEAVDRVFNEMWKFNQTYTIGSVSDVEERIPVWYILDEFGSAIQHSNDPTFRAVPFIHMPHQIPYSVLFPVQDLTKGEEVTRDYVEGLLTQPNFREALLLPWFPKSFLLEDFRQEEPSDEYYLEGHSAESLPHLDAYAAKQGQKTKLKVYSEYRFVNDYLKHPRFEITYEEEDADVLWYVHHFTDYRALGERKSFVYVNQFPFENVITIKDLLSITSRRNLNYFRNSESKTLETQPLWLPTTFNLKTELVKFVSYYQNRQEKCLDNHWICKPWNLARGIDTHITSNLNYILRLPFTGPKIAQKYIEDPVLFSRPDCGGVKFDIRYVVLLKSVKPLVAYAYRNFFLRFSNKPFELRDFDDYEKHFTVMNYTDTAVLYRKLCHEFVEEFECQYPEHKWDVIEAKIFKMLHELLVAATSRDPPRGIAHSPQSRALYAADIMLSWSVDSSNCRDMQPKLLEVNWSPDCQRACEYYPDFYDNVFGLLFLDEEKDVFRLL</sequence>
<dbReference type="Pfam" id="PF25556">
    <property type="entry name" value="SET_TTL"/>
    <property type="match status" value="1"/>
</dbReference>
<feature type="domain" description="Tubulin--tyrosine ligase-like protein 12 SET-like" evidence="1">
    <location>
        <begin position="58"/>
        <end position="225"/>
    </location>
</feature>
<evidence type="ECO:0000313" key="2">
    <source>
        <dbReference type="EMBL" id="PNF32140.1"/>
    </source>
</evidence>
<dbReference type="STRING" id="105785.A0A2J7QU80"/>
<dbReference type="Gene3D" id="3.30.470.20">
    <property type="entry name" value="ATP-grasp fold, B domain"/>
    <property type="match status" value="1"/>
</dbReference>
<dbReference type="GO" id="GO:0016874">
    <property type="term" value="F:ligase activity"/>
    <property type="evidence" value="ECO:0007669"/>
    <property type="project" value="UniProtKB-KW"/>
</dbReference>
<dbReference type="OrthoDB" id="60477at2759"/>
<dbReference type="InterPro" id="IPR027749">
    <property type="entry name" value="TTLL12"/>
</dbReference>
<dbReference type="PROSITE" id="PS51221">
    <property type="entry name" value="TTL"/>
    <property type="match status" value="1"/>
</dbReference>
<dbReference type="Proteomes" id="UP000235965">
    <property type="component" value="Unassembled WGS sequence"/>
</dbReference>